<evidence type="ECO:0000313" key="11">
    <source>
        <dbReference type="Proteomes" id="UP000092154"/>
    </source>
</evidence>
<dbReference type="SUPFAM" id="SSF48264">
    <property type="entry name" value="Cytochrome P450"/>
    <property type="match status" value="1"/>
</dbReference>
<dbReference type="OrthoDB" id="2622023at2759"/>
<feature type="non-terminal residue" evidence="10">
    <location>
        <position position="232"/>
    </location>
</feature>
<dbReference type="InterPro" id="IPR001128">
    <property type="entry name" value="Cyt_P450"/>
</dbReference>
<evidence type="ECO:0000256" key="8">
    <source>
        <dbReference type="ARBA" id="ARBA00023033"/>
    </source>
</evidence>
<evidence type="ECO:0000256" key="4">
    <source>
        <dbReference type="ARBA" id="ARBA00022617"/>
    </source>
</evidence>
<name>A0A1B7N0I8_9AGAM</name>
<organism evidence="10 11">
    <name type="scientific">Rhizopogon vinicolor AM-OR11-026</name>
    <dbReference type="NCBI Taxonomy" id="1314800"/>
    <lineage>
        <taxon>Eukaryota</taxon>
        <taxon>Fungi</taxon>
        <taxon>Dikarya</taxon>
        <taxon>Basidiomycota</taxon>
        <taxon>Agaricomycotina</taxon>
        <taxon>Agaricomycetes</taxon>
        <taxon>Agaricomycetidae</taxon>
        <taxon>Boletales</taxon>
        <taxon>Suillineae</taxon>
        <taxon>Rhizopogonaceae</taxon>
        <taxon>Rhizopogon</taxon>
    </lineage>
</organism>
<dbReference type="InterPro" id="IPR050364">
    <property type="entry name" value="Cytochrome_P450_fung"/>
</dbReference>
<dbReference type="Gene3D" id="1.10.630.10">
    <property type="entry name" value="Cytochrome P450"/>
    <property type="match status" value="1"/>
</dbReference>
<dbReference type="AlphaFoldDB" id="A0A1B7N0I8"/>
<dbReference type="GO" id="GO:0005506">
    <property type="term" value="F:iron ion binding"/>
    <property type="evidence" value="ECO:0007669"/>
    <property type="project" value="InterPro"/>
</dbReference>
<keyword evidence="5 9" id="KW-0479">Metal-binding</keyword>
<evidence type="ECO:0000256" key="6">
    <source>
        <dbReference type="ARBA" id="ARBA00023002"/>
    </source>
</evidence>
<dbReference type="GO" id="GO:0016705">
    <property type="term" value="F:oxidoreductase activity, acting on paired donors, with incorporation or reduction of molecular oxygen"/>
    <property type="evidence" value="ECO:0007669"/>
    <property type="project" value="InterPro"/>
</dbReference>
<dbReference type="InParanoid" id="A0A1B7N0I8"/>
<dbReference type="GO" id="GO:0004497">
    <property type="term" value="F:monooxygenase activity"/>
    <property type="evidence" value="ECO:0007669"/>
    <property type="project" value="UniProtKB-KW"/>
</dbReference>
<dbReference type="Pfam" id="PF00067">
    <property type="entry name" value="p450"/>
    <property type="match status" value="1"/>
</dbReference>
<reference evidence="10 11" key="1">
    <citation type="submission" date="2016-06" db="EMBL/GenBank/DDBJ databases">
        <title>Comparative genomics of the ectomycorrhizal sister species Rhizopogon vinicolor and Rhizopogon vesiculosus (Basidiomycota: Boletales) reveals a divergence of the mating type B locus.</title>
        <authorList>
            <consortium name="DOE Joint Genome Institute"/>
            <person name="Mujic A.B."/>
            <person name="Kuo A."/>
            <person name="Tritt A."/>
            <person name="Lipzen A."/>
            <person name="Chen C."/>
            <person name="Johnson J."/>
            <person name="Sharma A."/>
            <person name="Barry K."/>
            <person name="Grigoriev I.V."/>
            <person name="Spatafora J.W."/>
        </authorList>
    </citation>
    <scope>NUCLEOTIDE SEQUENCE [LARGE SCALE GENOMIC DNA]</scope>
    <source>
        <strain evidence="10 11">AM-OR11-026</strain>
    </source>
</reference>
<evidence type="ECO:0000256" key="2">
    <source>
        <dbReference type="ARBA" id="ARBA00005179"/>
    </source>
</evidence>
<comment type="cofactor">
    <cofactor evidence="1 9">
        <name>heme</name>
        <dbReference type="ChEBI" id="CHEBI:30413"/>
    </cofactor>
</comment>
<dbReference type="EMBL" id="KV448298">
    <property type="protein sequence ID" value="OAX38379.1"/>
    <property type="molecule type" value="Genomic_DNA"/>
</dbReference>
<comment type="pathway">
    <text evidence="2">Secondary metabolite biosynthesis.</text>
</comment>
<evidence type="ECO:0000256" key="7">
    <source>
        <dbReference type="ARBA" id="ARBA00023004"/>
    </source>
</evidence>
<keyword evidence="6" id="KW-0560">Oxidoreductase</keyword>
<evidence type="ECO:0000256" key="1">
    <source>
        <dbReference type="ARBA" id="ARBA00001971"/>
    </source>
</evidence>
<proteinExistence type="inferred from homology"/>
<dbReference type="GO" id="GO:0020037">
    <property type="term" value="F:heme binding"/>
    <property type="evidence" value="ECO:0007669"/>
    <property type="project" value="InterPro"/>
</dbReference>
<keyword evidence="7 9" id="KW-0408">Iron</keyword>
<accession>A0A1B7N0I8</accession>
<dbReference type="PANTHER" id="PTHR46300">
    <property type="entry name" value="P450, PUTATIVE (EUROFUNG)-RELATED-RELATED"/>
    <property type="match status" value="1"/>
</dbReference>
<dbReference type="STRING" id="1314800.A0A1B7N0I8"/>
<keyword evidence="11" id="KW-1185">Reference proteome</keyword>
<dbReference type="InterPro" id="IPR036396">
    <property type="entry name" value="Cyt_P450_sf"/>
</dbReference>
<evidence type="ECO:0000256" key="9">
    <source>
        <dbReference type="PIRSR" id="PIRSR602401-1"/>
    </source>
</evidence>
<gene>
    <name evidence="10" type="ORF">K503DRAFT_817657</name>
</gene>
<feature type="binding site" description="axial binding residue" evidence="9">
    <location>
        <position position="154"/>
    </location>
    <ligand>
        <name>heme</name>
        <dbReference type="ChEBI" id="CHEBI:30413"/>
    </ligand>
    <ligandPart>
        <name>Fe</name>
        <dbReference type="ChEBI" id="CHEBI:18248"/>
    </ligandPart>
</feature>
<evidence type="ECO:0000256" key="5">
    <source>
        <dbReference type="ARBA" id="ARBA00022723"/>
    </source>
</evidence>
<dbReference type="Proteomes" id="UP000092154">
    <property type="component" value="Unassembled WGS sequence"/>
</dbReference>
<protein>
    <submittedName>
        <fullName evidence="10">Cytochrome P450</fullName>
    </submittedName>
</protein>
<comment type="similarity">
    <text evidence="3">Belongs to the cytochrome P450 family.</text>
</comment>
<dbReference type="PANTHER" id="PTHR46300:SF4">
    <property type="entry name" value="CYTOCHROME P450 98A3"/>
    <property type="match status" value="1"/>
</dbReference>
<dbReference type="PRINTS" id="PR00463">
    <property type="entry name" value="EP450I"/>
</dbReference>
<dbReference type="InterPro" id="IPR002401">
    <property type="entry name" value="Cyt_P450_E_grp-I"/>
</dbReference>
<evidence type="ECO:0000256" key="3">
    <source>
        <dbReference type="ARBA" id="ARBA00010617"/>
    </source>
</evidence>
<sequence>MNGLEIAYAVSSPFGAGIEMVSFFFGETIFVMLNPPHVMRKVLNELDNVIGFDHVPEFYVKERLPYIKALIDETLRWRPVAVLGGTPHAVTQDGEYQVMFIPKGSTVFANLAGIMHNLIMFPHPDNLCPERFLEIADSKLQTFDLPFEWGRRICPGMYMYLSLNSLFIDVSCILWAFNITPAIDGTEVDILADSMNYTNRFNSRPVSFNCTVAPRSGKVTELLIAEYEETKA</sequence>
<evidence type="ECO:0000313" key="10">
    <source>
        <dbReference type="EMBL" id="OAX38379.1"/>
    </source>
</evidence>
<keyword evidence="4 9" id="KW-0349">Heme</keyword>
<keyword evidence="8" id="KW-0503">Monooxygenase</keyword>